<feature type="domain" description="FAR1" evidence="1">
    <location>
        <begin position="98"/>
        <end position="137"/>
    </location>
</feature>
<dbReference type="Proteomes" id="UP000631114">
    <property type="component" value="Unassembled WGS sequence"/>
</dbReference>
<comment type="caution">
    <text evidence="2">The sequence shown here is derived from an EMBL/GenBank/DDBJ whole genome shotgun (WGS) entry which is preliminary data.</text>
</comment>
<dbReference type="AlphaFoldDB" id="A0A835J040"/>
<evidence type="ECO:0000313" key="2">
    <source>
        <dbReference type="EMBL" id="KAF9624718.1"/>
    </source>
</evidence>
<accession>A0A835J040</accession>
<protein>
    <recommendedName>
        <fullName evidence="1">FAR1 domain-containing protein</fullName>
    </recommendedName>
</protein>
<keyword evidence="3" id="KW-1185">Reference proteome</keyword>
<proteinExistence type="predicted"/>
<evidence type="ECO:0000313" key="3">
    <source>
        <dbReference type="Proteomes" id="UP000631114"/>
    </source>
</evidence>
<dbReference type="EMBL" id="JADFTS010000001">
    <property type="protein sequence ID" value="KAF9624718.1"/>
    <property type="molecule type" value="Genomic_DNA"/>
</dbReference>
<organism evidence="2 3">
    <name type="scientific">Coptis chinensis</name>
    <dbReference type="NCBI Taxonomy" id="261450"/>
    <lineage>
        <taxon>Eukaryota</taxon>
        <taxon>Viridiplantae</taxon>
        <taxon>Streptophyta</taxon>
        <taxon>Embryophyta</taxon>
        <taxon>Tracheophyta</taxon>
        <taxon>Spermatophyta</taxon>
        <taxon>Magnoliopsida</taxon>
        <taxon>Ranunculales</taxon>
        <taxon>Ranunculaceae</taxon>
        <taxon>Coptidoideae</taxon>
        <taxon>Coptis</taxon>
    </lineage>
</organism>
<reference evidence="2 3" key="1">
    <citation type="submission" date="2020-10" db="EMBL/GenBank/DDBJ databases">
        <title>The Coptis chinensis genome and diversification of protoberbering-type alkaloids.</title>
        <authorList>
            <person name="Wang B."/>
            <person name="Shu S."/>
            <person name="Song C."/>
            <person name="Liu Y."/>
        </authorList>
    </citation>
    <scope>NUCLEOTIDE SEQUENCE [LARGE SCALE GENOMIC DNA]</scope>
    <source>
        <strain evidence="2">HL-2020</strain>
        <tissue evidence="2">Leaf</tissue>
    </source>
</reference>
<dbReference type="PANTHER" id="PTHR46328">
    <property type="entry name" value="FAR-RED IMPAIRED RESPONSIVE (FAR1) FAMILY PROTEIN-RELATED"/>
    <property type="match status" value="1"/>
</dbReference>
<dbReference type="Pfam" id="PF03101">
    <property type="entry name" value="FAR1"/>
    <property type="match status" value="1"/>
</dbReference>
<gene>
    <name evidence="2" type="ORF">IFM89_013256</name>
</gene>
<name>A0A835J040_9MAGN</name>
<evidence type="ECO:0000259" key="1">
    <source>
        <dbReference type="Pfam" id="PF03101"/>
    </source>
</evidence>
<sequence length="141" mass="16303">MEQPHQNSDCPKISCDVVEDYCNSSNEEDMLKFVTENQEDHGLFEGDEHLEWENTVEDNADNVESVKNGSGGIEMDEDNKDMLNNIRPCVGLKFNSPDFYNYFARRTGFSVRKYATGKSQRNNEIIARSYCCSLQEFSQRY</sequence>
<dbReference type="OrthoDB" id="1902007at2759"/>
<dbReference type="InterPro" id="IPR004330">
    <property type="entry name" value="FAR1_DNA_bnd_dom"/>
</dbReference>